<sequence length="102" mass="12221">MGLRRLRSSYGHFPLHHQTLSYHVSNYSSREIKRAKLDGLRRLITSSYGHLQLHHQTLVYHIVSKYSSRQIKRAQTRWGLRRLITEFPMATFWLHHQTLITI</sequence>
<keyword evidence="2" id="KW-1185">Reference proteome</keyword>
<dbReference type="Proteomes" id="UP000299102">
    <property type="component" value="Unassembled WGS sequence"/>
</dbReference>
<dbReference type="EMBL" id="BGZK01001773">
    <property type="protein sequence ID" value="GBP86033.1"/>
    <property type="molecule type" value="Genomic_DNA"/>
</dbReference>
<evidence type="ECO:0000313" key="1">
    <source>
        <dbReference type="EMBL" id="GBP86033.1"/>
    </source>
</evidence>
<comment type="caution">
    <text evidence="1">The sequence shown here is derived from an EMBL/GenBank/DDBJ whole genome shotgun (WGS) entry which is preliminary data.</text>
</comment>
<gene>
    <name evidence="1" type="ORF">EVAR_57509_1</name>
</gene>
<proteinExistence type="predicted"/>
<reference evidence="1 2" key="1">
    <citation type="journal article" date="2019" name="Commun. Biol.">
        <title>The bagworm genome reveals a unique fibroin gene that provides high tensile strength.</title>
        <authorList>
            <person name="Kono N."/>
            <person name="Nakamura H."/>
            <person name="Ohtoshi R."/>
            <person name="Tomita M."/>
            <person name="Numata K."/>
            <person name="Arakawa K."/>
        </authorList>
    </citation>
    <scope>NUCLEOTIDE SEQUENCE [LARGE SCALE GENOMIC DNA]</scope>
</reference>
<name>A0A4C1ZFW2_EUMVA</name>
<dbReference type="OrthoDB" id="7501264at2759"/>
<organism evidence="1 2">
    <name type="scientific">Eumeta variegata</name>
    <name type="common">Bagworm moth</name>
    <name type="synonym">Eumeta japonica</name>
    <dbReference type="NCBI Taxonomy" id="151549"/>
    <lineage>
        <taxon>Eukaryota</taxon>
        <taxon>Metazoa</taxon>
        <taxon>Ecdysozoa</taxon>
        <taxon>Arthropoda</taxon>
        <taxon>Hexapoda</taxon>
        <taxon>Insecta</taxon>
        <taxon>Pterygota</taxon>
        <taxon>Neoptera</taxon>
        <taxon>Endopterygota</taxon>
        <taxon>Lepidoptera</taxon>
        <taxon>Glossata</taxon>
        <taxon>Ditrysia</taxon>
        <taxon>Tineoidea</taxon>
        <taxon>Psychidae</taxon>
        <taxon>Oiketicinae</taxon>
        <taxon>Eumeta</taxon>
    </lineage>
</organism>
<accession>A0A4C1ZFW2</accession>
<protein>
    <submittedName>
        <fullName evidence="1">Uncharacterized protein</fullName>
    </submittedName>
</protein>
<dbReference type="AlphaFoldDB" id="A0A4C1ZFW2"/>
<evidence type="ECO:0000313" key="2">
    <source>
        <dbReference type="Proteomes" id="UP000299102"/>
    </source>
</evidence>